<gene>
    <name evidence="3" type="ORF">CLV42_10419</name>
</gene>
<dbReference type="EMBL" id="PYGK01000004">
    <property type="protein sequence ID" value="PSL31726.1"/>
    <property type="molecule type" value="Genomic_DNA"/>
</dbReference>
<keyword evidence="3" id="KW-0645">Protease</keyword>
<dbReference type="InterPro" id="IPR036034">
    <property type="entry name" value="PDZ_sf"/>
</dbReference>
<keyword evidence="1" id="KW-0732">Signal</keyword>
<dbReference type="OrthoDB" id="5480566at2"/>
<keyword evidence="4" id="KW-1185">Reference proteome</keyword>
<dbReference type="InterPro" id="IPR005151">
    <property type="entry name" value="Tail-specific_protease"/>
</dbReference>
<dbReference type="Proteomes" id="UP000240978">
    <property type="component" value="Unassembled WGS sequence"/>
</dbReference>
<feature type="chain" id="PRO_5015140783" evidence="1">
    <location>
        <begin position="22"/>
        <end position="444"/>
    </location>
</feature>
<protein>
    <submittedName>
        <fullName evidence="3">C-terminal processing protease CtpA/Prc</fullName>
    </submittedName>
</protein>
<dbReference type="PANTHER" id="PTHR32060">
    <property type="entry name" value="TAIL-SPECIFIC PROTEASE"/>
    <property type="match status" value="1"/>
</dbReference>
<dbReference type="Gene3D" id="2.30.42.10">
    <property type="match status" value="1"/>
</dbReference>
<evidence type="ECO:0000313" key="3">
    <source>
        <dbReference type="EMBL" id="PSL31726.1"/>
    </source>
</evidence>
<dbReference type="GO" id="GO:0006508">
    <property type="term" value="P:proteolysis"/>
    <property type="evidence" value="ECO:0007669"/>
    <property type="project" value="UniProtKB-KW"/>
</dbReference>
<dbReference type="InterPro" id="IPR029045">
    <property type="entry name" value="ClpP/crotonase-like_dom_sf"/>
</dbReference>
<evidence type="ECO:0000256" key="1">
    <source>
        <dbReference type="SAM" id="SignalP"/>
    </source>
</evidence>
<sequence>MPRIPLICLPLLLLFSPVAVLGQTQLSATNRIYNQNELKADLQFLKRKLEKIHPGLYRYTSKPALNIFFDSLYHSIDRPMDEQRFFRLITLLHAKIGDGHTMLLPSEATTDHNNKKGRFLPFTLTYLNGKLHIVENNSADSSIEKGEEIVRINGEGIDTIMSQLLKRQIRDGYNQTYPIWILNHYFAAYYSFAYGLPAQFFLELRNQKGELQKKQITALTKDSIKFIHQSRYPVTTDRGITLEKIKDGTTAILTIKSFDPDLLQSRYKQDYTALIDSVFTVLKRDQTTNLILDLRDNQGGDFEPGRYLLSYLLLNPARYLLNGEESRVIQPKTNHFTGKLFVLINGGSFSNTAIVSACLERDKRAVFIGEETGGNKHIISGDPTEISLPNTHIRGFISTTTFQITNGNNDGHGIIPAYPILPAIGDVLMGKDVLMARALELIAE</sequence>
<name>A0A2P8GCN7_9BACT</name>
<organism evidence="3 4">
    <name type="scientific">Chitinophaga ginsengisoli</name>
    <dbReference type="NCBI Taxonomy" id="363837"/>
    <lineage>
        <taxon>Bacteria</taxon>
        <taxon>Pseudomonadati</taxon>
        <taxon>Bacteroidota</taxon>
        <taxon>Chitinophagia</taxon>
        <taxon>Chitinophagales</taxon>
        <taxon>Chitinophagaceae</taxon>
        <taxon>Chitinophaga</taxon>
    </lineage>
</organism>
<dbReference type="GO" id="GO:0007165">
    <property type="term" value="P:signal transduction"/>
    <property type="evidence" value="ECO:0007669"/>
    <property type="project" value="TreeGrafter"/>
</dbReference>
<keyword evidence="3" id="KW-0378">Hydrolase</keyword>
<dbReference type="RefSeq" id="WP_106601963.1">
    <property type="nucleotide sequence ID" value="NZ_PYGK01000004.1"/>
</dbReference>
<reference evidence="3 4" key="1">
    <citation type="submission" date="2018-03" db="EMBL/GenBank/DDBJ databases">
        <title>Genomic Encyclopedia of Archaeal and Bacterial Type Strains, Phase II (KMG-II): from individual species to whole genera.</title>
        <authorList>
            <person name="Goeker M."/>
        </authorList>
    </citation>
    <scope>NUCLEOTIDE SEQUENCE [LARGE SCALE GENOMIC DNA]</scope>
    <source>
        <strain evidence="3 4">DSM 18107</strain>
    </source>
</reference>
<feature type="domain" description="Tail specific protease" evidence="2">
    <location>
        <begin position="212"/>
        <end position="428"/>
    </location>
</feature>
<dbReference type="SUPFAM" id="SSF52096">
    <property type="entry name" value="ClpP/crotonase"/>
    <property type="match status" value="1"/>
</dbReference>
<proteinExistence type="predicted"/>
<dbReference type="SMART" id="SM00245">
    <property type="entry name" value="TSPc"/>
    <property type="match status" value="1"/>
</dbReference>
<feature type="signal peptide" evidence="1">
    <location>
        <begin position="1"/>
        <end position="21"/>
    </location>
</feature>
<dbReference type="Gene3D" id="3.90.226.10">
    <property type="entry name" value="2-enoyl-CoA Hydratase, Chain A, domain 1"/>
    <property type="match status" value="1"/>
</dbReference>
<dbReference type="PANTHER" id="PTHR32060:SF30">
    <property type="entry name" value="CARBOXY-TERMINAL PROCESSING PROTEASE CTPA"/>
    <property type="match status" value="1"/>
</dbReference>
<dbReference type="Pfam" id="PF03572">
    <property type="entry name" value="Peptidase_S41"/>
    <property type="match status" value="1"/>
</dbReference>
<dbReference type="GO" id="GO:0008236">
    <property type="term" value="F:serine-type peptidase activity"/>
    <property type="evidence" value="ECO:0007669"/>
    <property type="project" value="InterPro"/>
</dbReference>
<evidence type="ECO:0000259" key="2">
    <source>
        <dbReference type="SMART" id="SM00245"/>
    </source>
</evidence>
<dbReference type="AlphaFoldDB" id="A0A2P8GCN7"/>
<comment type="caution">
    <text evidence="3">The sequence shown here is derived from an EMBL/GenBank/DDBJ whole genome shotgun (WGS) entry which is preliminary data.</text>
</comment>
<dbReference type="GO" id="GO:0030288">
    <property type="term" value="C:outer membrane-bounded periplasmic space"/>
    <property type="evidence" value="ECO:0007669"/>
    <property type="project" value="TreeGrafter"/>
</dbReference>
<dbReference type="GO" id="GO:0004175">
    <property type="term" value="F:endopeptidase activity"/>
    <property type="evidence" value="ECO:0007669"/>
    <property type="project" value="TreeGrafter"/>
</dbReference>
<evidence type="ECO:0000313" key="4">
    <source>
        <dbReference type="Proteomes" id="UP000240978"/>
    </source>
</evidence>
<accession>A0A2P8GCN7</accession>